<dbReference type="AlphaFoldDB" id="A0A4R0NS89"/>
<proteinExistence type="predicted"/>
<evidence type="ECO:0000259" key="15">
    <source>
        <dbReference type="PROSITE" id="PS01124"/>
    </source>
</evidence>
<dbReference type="GO" id="GO:0003700">
    <property type="term" value="F:DNA-binding transcription factor activity"/>
    <property type="evidence" value="ECO:0007669"/>
    <property type="project" value="InterPro"/>
</dbReference>
<gene>
    <name evidence="18" type="ORF">EZ437_05820</name>
</gene>
<keyword evidence="13" id="KW-1133">Transmembrane helix</keyword>
<evidence type="ECO:0000313" key="18">
    <source>
        <dbReference type="EMBL" id="TCD04021.1"/>
    </source>
</evidence>
<dbReference type="FunFam" id="1.10.287.130:FF:000034">
    <property type="entry name" value="Two-component system sensor histidine kinase/response regulator"/>
    <property type="match status" value="1"/>
</dbReference>
<feature type="chain" id="PRO_5020327122" description="histidine kinase" evidence="14">
    <location>
        <begin position="20"/>
        <end position="918"/>
    </location>
</feature>
<keyword evidence="11" id="KW-0804">Transcription</keyword>
<dbReference type="GO" id="GO:0005524">
    <property type="term" value="F:ATP binding"/>
    <property type="evidence" value="ECO:0007669"/>
    <property type="project" value="UniProtKB-KW"/>
</dbReference>
<dbReference type="CDD" id="cd00082">
    <property type="entry name" value="HisKA"/>
    <property type="match status" value="1"/>
</dbReference>
<dbReference type="InterPro" id="IPR036097">
    <property type="entry name" value="HisK_dim/P_sf"/>
</dbReference>
<dbReference type="SUPFAM" id="SSF53822">
    <property type="entry name" value="Periplasmic binding protein-like I"/>
    <property type="match status" value="1"/>
</dbReference>
<keyword evidence="8" id="KW-0902">Two-component regulatory system</keyword>
<dbReference type="Pfam" id="PF13407">
    <property type="entry name" value="Peripla_BP_4"/>
    <property type="match status" value="1"/>
</dbReference>
<dbReference type="Gene3D" id="1.10.10.60">
    <property type="entry name" value="Homeodomain-like"/>
    <property type="match status" value="1"/>
</dbReference>
<dbReference type="FunFam" id="3.30.565.10:FF:000037">
    <property type="entry name" value="Hybrid sensor histidine kinase/response regulator"/>
    <property type="match status" value="1"/>
</dbReference>
<dbReference type="PROSITE" id="PS01124">
    <property type="entry name" value="HTH_ARAC_FAMILY_2"/>
    <property type="match status" value="1"/>
</dbReference>
<dbReference type="SMART" id="SM00342">
    <property type="entry name" value="HTH_ARAC"/>
    <property type="match status" value="1"/>
</dbReference>
<evidence type="ECO:0000256" key="2">
    <source>
        <dbReference type="ARBA" id="ARBA00012438"/>
    </source>
</evidence>
<dbReference type="Pfam" id="PF12833">
    <property type="entry name" value="HTH_18"/>
    <property type="match status" value="1"/>
</dbReference>
<dbReference type="SUPFAM" id="SSF55874">
    <property type="entry name" value="ATPase domain of HSP90 chaperone/DNA topoisomerase II/histidine kinase"/>
    <property type="match status" value="1"/>
</dbReference>
<dbReference type="SUPFAM" id="SSF52172">
    <property type="entry name" value="CheY-like"/>
    <property type="match status" value="1"/>
</dbReference>
<dbReference type="PROSITE" id="PS51257">
    <property type="entry name" value="PROKAR_LIPOPROTEIN"/>
    <property type="match status" value="1"/>
</dbReference>
<dbReference type="PROSITE" id="PS50109">
    <property type="entry name" value="HIS_KIN"/>
    <property type="match status" value="1"/>
</dbReference>
<dbReference type="CDD" id="cd06308">
    <property type="entry name" value="PBP1_sensor_kinase-like"/>
    <property type="match status" value="1"/>
</dbReference>
<name>A0A4R0NS89_9SPHI</name>
<dbReference type="Gene3D" id="1.10.287.130">
    <property type="match status" value="1"/>
</dbReference>
<sequence length="918" mass="103026">MRSRIFFLILFSTLLITLAGCSNKPKQAEYTIGFSQCVGSDLWRQTMLEEMKMELSLHPHSKFIYADANNSSSRQITQVQDMLSQGVDILIISPNEALPLTGIVEETYKKGIPVVVIDRKTSSSLYTAYIGAENYQIGKMAGSYLVNILKGKGNILEIMGLPGSSPAIERGRGLMEAIRNHPGVQVSAQLHGDWLPENTARELLRNKDKLKDVSAIFAHNDMMARSARQVLRQLGLDSGIKVVGVDALPGKGGGLDMVGSGMLTASVLYPTGGKEAISVALRILGRQSFQKENLLQSLIIDSSNVQLMKLQWARINSQQNDIERQQVLLADQFEIYKNQRLVLNFIVITLVLAVVFGGLAFHALLENRKINRSLEHKNQEILMQRNQLIEMSEKAEAATEAKLNFFTNISHEFRTPLTLILSPLEDLLKNEKPGTAAGRELNLIHKNVYRLLRLVNQLMDYRKIEHKEFKLHASANPLLDFLKEIIDSFRHNAGKRHIDLRLIVRENPQLVWFDVNMLDKVIFNLLSNALKFTADYGRIYIALGRTETEAIIEVSDNGLGMTEEELGQIFNRFYQSDTNYSRGSGLGLSLSKELMMLHKGTISASSKKGEGTVFTLRLPLGEEHLSAQEKIPQQSQGVRLYDEMKIYTTAVEKEPAGNVSAGLDLIKDQSVLIIEDNVELLDYLSRKFESDYEIFTATDGNEGLNLAFEKVPDLIISDIVMPGISGKAFTNQLKSDIRTSHIPVILLTAQGSMEQQITGIQSHADIYITKPFNFEYLQANVENLIRNRAMLKEHYISDISVPGSRKTTANTIDKKFLNDFAGLVEQNLGNEHFSVDEISKVIGVSRVQLYRKVKALLNCSVTDYILNRRLKKAKYYLSNEDYSVAEISYKVGISSPTYFSTIFKAKYGMTPTEFKKSS</sequence>
<evidence type="ECO:0000256" key="12">
    <source>
        <dbReference type="PROSITE-ProRule" id="PRU00169"/>
    </source>
</evidence>
<dbReference type="SMART" id="SM00387">
    <property type="entry name" value="HATPase_c"/>
    <property type="match status" value="1"/>
</dbReference>
<dbReference type="InterPro" id="IPR005467">
    <property type="entry name" value="His_kinase_dom"/>
</dbReference>
<feature type="modified residue" description="4-aspartylphosphate" evidence="12">
    <location>
        <position position="718"/>
    </location>
</feature>
<dbReference type="InterPro" id="IPR028082">
    <property type="entry name" value="Peripla_BP_I"/>
</dbReference>
<evidence type="ECO:0000256" key="6">
    <source>
        <dbReference type="ARBA" id="ARBA00022777"/>
    </source>
</evidence>
<feature type="domain" description="HTH araC/xylS-type" evidence="15">
    <location>
        <begin position="818"/>
        <end position="917"/>
    </location>
</feature>
<evidence type="ECO:0000256" key="4">
    <source>
        <dbReference type="ARBA" id="ARBA00022679"/>
    </source>
</evidence>
<dbReference type="PRINTS" id="PR00344">
    <property type="entry name" value="BCTRLSENSOR"/>
</dbReference>
<accession>A0A4R0NS89</accession>
<dbReference type="GO" id="GO:0043565">
    <property type="term" value="F:sequence-specific DNA binding"/>
    <property type="evidence" value="ECO:0007669"/>
    <property type="project" value="InterPro"/>
</dbReference>
<dbReference type="PROSITE" id="PS50110">
    <property type="entry name" value="RESPONSE_REGULATORY"/>
    <property type="match status" value="1"/>
</dbReference>
<evidence type="ECO:0000259" key="16">
    <source>
        <dbReference type="PROSITE" id="PS50109"/>
    </source>
</evidence>
<comment type="caution">
    <text evidence="18">The sequence shown here is derived from an EMBL/GenBank/DDBJ whole genome shotgun (WGS) entry which is preliminary data.</text>
</comment>
<dbReference type="Pfam" id="PF02518">
    <property type="entry name" value="HATPase_c"/>
    <property type="match status" value="1"/>
</dbReference>
<dbReference type="PROSITE" id="PS00041">
    <property type="entry name" value="HTH_ARAC_FAMILY_1"/>
    <property type="match status" value="1"/>
</dbReference>
<evidence type="ECO:0000256" key="7">
    <source>
        <dbReference type="ARBA" id="ARBA00022840"/>
    </source>
</evidence>
<keyword evidence="5" id="KW-0547">Nucleotide-binding</keyword>
<keyword evidence="13" id="KW-0812">Transmembrane</keyword>
<dbReference type="OrthoDB" id="9809670at2"/>
<dbReference type="InterPro" id="IPR003661">
    <property type="entry name" value="HisK_dim/P_dom"/>
</dbReference>
<dbReference type="InterPro" id="IPR036890">
    <property type="entry name" value="HATPase_C_sf"/>
</dbReference>
<keyword evidence="9" id="KW-0805">Transcription regulation</keyword>
<feature type="signal peptide" evidence="14">
    <location>
        <begin position="1"/>
        <end position="19"/>
    </location>
</feature>
<evidence type="ECO:0000256" key="13">
    <source>
        <dbReference type="SAM" id="Phobius"/>
    </source>
</evidence>
<dbReference type="InterPro" id="IPR025997">
    <property type="entry name" value="SBP_2_dom"/>
</dbReference>
<dbReference type="Pfam" id="PF00072">
    <property type="entry name" value="Response_reg"/>
    <property type="match status" value="1"/>
</dbReference>
<dbReference type="EMBL" id="SJSL01000001">
    <property type="protein sequence ID" value="TCD04021.1"/>
    <property type="molecule type" value="Genomic_DNA"/>
</dbReference>
<evidence type="ECO:0000256" key="11">
    <source>
        <dbReference type="ARBA" id="ARBA00023163"/>
    </source>
</evidence>
<dbReference type="Proteomes" id="UP000293347">
    <property type="component" value="Unassembled WGS sequence"/>
</dbReference>
<comment type="catalytic activity">
    <reaction evidence="1">
        <text>ATP + protein L-histidine = ADP + protein N-phospho-L-histidine.</text>
        <dbReference type="EC" id="2.7.13.3"/>
    </reaction>
</comment>
<evidence type="ECO:0000313" key="19">
    <source>
        <dbReference type="Proteomes" id="UP000293347"/>
    </source>
</evidence>
<feature type="domain" description="Histidine kinase" evidence="16">
    <location>
        <begin position="408"/>
        <end position="622"/>
    </location>
</feature>
<reference evidence="18 19" key="1">
    <citation type="submission" date="2019-02" db="EMBL/GenBank/DDBJ databases">
        <title>Pedobacter sp. RP-1-14 sp. nov., isolated from Arctic soil.</title>
        <authorList>
            <person name="Dahal R.H."/>
        </authorList>
    </citation>
    <scope>NUCLEOTIDE SEQUENCE [LARGE SCALE GENOMIC DNA]</scope>
    <source>
        <strain evidence="18 19">RP-1-14</strain>
    </source>
</reference>
<dbReference type="PANTHER" id="PTHR43547:SF2">
    <property type="entry name" value="HYBRID SIGNAL TRANSDUCTION HISTIDINE KINASE C"/>
    <property type="match status" value="1"/>
</dbReference>
<keyword evidence="10" id="KW-0238">DNA-binding</keyword>
<feature type="transmembrane region" description="Helical" evidence="13">
    <location>
        <begin position="341"/>
        <end position="365"/>
    </location>
</feature>
<dbReference type="Gene3D" id="3.40.50.2300">
    <property type="match status" value="3"/>
</dbReference>
<keyword evidence="6" id="KW-0418">Kinase</keyword>
<feature type="domain" description="Response regulatory" evidence="17">
    <location>
        <begin position="670"/>
        <end position="785"/>
    </location>
</feature>
<evidence type="ECO:0000256" key="10">
    <source>
        <dbReference type="ARBA" id="ARBA00023125"/>
    </source>
</evidence>
<keyword evidence="3 12" id="KW-0597">Phosphoprotein</keyword>
<evidence type="ECO:0000256" key="8">
    <source>
        <dbReference type="ARBA" id="ARBA00023012"/>
    </source>
</evidence>
<dbReference type="SUPFAM" id="SSF46689">
    <property type="entry name" value="Homeodomain-like"/>
    <property type="match status" value="1"/>
</dbReference>
<evidence type="ECO:0000256" key="14">
    <source>
        <dbReference type="SAM" id="SignalP"/>
    </source>
</evidence>
<dbReference type="InterPro" id="IPR018062">
    <property type="entry name" value="HTH_AraC-typ_CS"/>
</dbReference>
<dbReference type="CDD" id="cd17574">
    <property type="entry name" value="REC_OmpR"/>
    <property type="match status" value="1"/>
</dbReference>
<dbReference type="PANTHER" id="PTHR43547">
    <property type="entry name" value="TWO-COMPONENT HISTIDINE KINASE"/>
    <property type="match status" value="1"/>
</dbReference>
<dbReference type="SMART" id="SM00448">
    <property type="entry name" value="REC"/>
    <property type="match status" value="1"/>
</dbReference>
<dbReference type="EC" id="2.7.13.3" evidence="2"/>
<evidence type="ECO:0000256" key="1">
    <source>
        <dbReference type="ARBA" id="ARBA00000085"/>
    </source>
</evidence>
<keyword evidence="19" id="KW-1185">Reference proteome</keyword>
<keyword evidence="13" id="KW-0472">Membrane</keyword>
<protein>
    <recommendedName>
        <fullName evidence="2">histidine kinase</fullName>
        <ecNumber evidence="2">2.7.13.3</ecNumber>
    </recommendedName>
</protein>
<evidence type="ECO:0000256" key="9">
    <source>
        <dbReference type="ARBA" id="ARBA00023015"/>
    </source>
</evidence>
<keyword evidence="4" id="KW-0808">Transferase</keyword>
<dbReference type="SUPFAM" id="SSF47384">
    <property type="entry name" value="Homodimeric domain of signal transducing histidine kinase"/>
    <property type="match status" value="1"/>
</dbReference>
<keyword evidence="14" id="KW-0732">Signal</keyword>
<dbReference type="InterPro" id="IPR009057">
    <property type="entry name" value="Homeodomain-like_sf"/>
</dbReference>
<dbReference type="InterPro" id="IPR011006">
    <property type="entry name" value="CheY-like_superfamily"/>
</dbReference>
<evidence type="ECO:0000256" key="5">
    <source>
        <dbReference type="ARBA" id="ARBA00022741"/>
    </source>
</evidence>
<dbReference type="SMART" id="SM00388">
    <property type="entry name" value="HisKA"/>
    <property type="match status" value="1"/>
</dbReference>
<keyword evidence="7" id="KW-0067">ATP-binding</keyword>
<dbReference type="InterPro" id="IPR018060">
    <property type="entry name" value="HTH_AraC"/>
</dbReference>
<evidence type="ECO:0000256" key="3">
    <source>
        <dbReference type="ARBA" id="ARBA00022553"/>
    </source>
</evidence>
<dbReference type="GO" id="GO:0000155">
    <property type="term" value="F:phosphorelay sensor kinase activity"/>
    <property type="evidence" value="ECO:0007669"/>
    <property type="project" value="InterPro"/>
</dbReference>
<dbReference type="InterPro" id="IPR003594">
    <property type="entry name" value="HATPase_dom"/>
</dbReference>
<organism evidence="18 19">
    <name type="scientific">Pedobacter psychroterrae</name>
    <dbReference type="NCBI Taxonomy" id="2530453"/>
    <lineage>
        <taxon>Bacteria</taxon>
        <taxon>Pseudomonadati</taxon>
        <taxon>Bacteroidota</taxon>
        <taxon>Sphingobacteriia</taxon>
        <taxon>Sphingobacteriales</taxon>
        <taxon>Sphingobacteriaceae</taxon>
        <taxon>Pedobacter</taxon>
    </lineage>
</organism>
<dbReference type="Pfam" id="PF00512">
    <property type="entry name" value="HisKA"/>
    <property type="match status" value="1"/>
</dbReference>
<dbReference type="InterPro" id="IPR001789">
    <property type="entry name" value="Sig_transdc_resp-reg_receiver"/>
</dbReference>
<dbReference type="Gene3D" id="3.30.565.10">
    <property type="entry name" value="Histidine kinase-like ATPase, C-terminal domain"/>
    <property type="match status" value="1"/>
</dbReference>
<evidence type="ECO:0000259" key="17">
    <source>
        <dbReference type="PROSITE" id="PS50110"/>
    </source>
</evidence>
<dbReference type="InterPro" id="IPR004358">
    <property type="entry name" value="Sig_transdc_His_kin-like_C"/>
</dbReference>